<accession>A0A656AFR1</accession>
<protein>
    <submittedName>
        <fullName evidence="1">Uncharacterized protein</fullName>
    </submittedName>
</protein>
<reference evidence="1 2" key="1">
    <citation type="submission" date="2015-07" db="EMBL/GenBank/DDBJ databases">
        <authorList>
            <consortium name="Pathogen Informatics"/>
        </authorList>
    </citation>
    <scope>NUCLEOTIDE SEQUENCE [LARGE SCALE GENOMIC DNA]</scope>
    <source>
        <strain evidence="1 2">A316</strain>
    </source>
</reference>
<dbReference type="Proteomes" id="UP000041770">
    <property type="component" value="Unassembled WGS sequence"/>
</dbReference>
<sequence>MVTLSNKLIPMHRTTGLFEVDIGIHSHNQTQLWALFKLAECSIKLCLLTHKNHFHIRIL</sequence>
<evidence type="ECO:0000313" key="2">
    <source>
        <dbReference type="Proteomes" id="UP000041770"/>
    </source>
</evidence>
<proteinExistence type="predicted"/>
<dbReference type="EMBL" id="CWQY01000043">
    <property type="protein sequence ID" value="CSD27147.1"/>
    <property type="molecule type" value="Genomic_DNA"/>
</dbReference>
<evidence type="ECO:0000313" key="1">
    <source>
        <dbReference type="EMBL" id="CSD27147.1"/>
    </source>
</evidence>
<name>A0A656AFR1_VIBCL</name>
<gene>
    <name evidence="1" type="ORF">ERS013200_03740</name>
</gene>
<dbReference type="AlphaFoldDB" id="A0A656AFR1"/>
<organism evidence="1 2">
    <name type="scientific">Vibrio cholerae</name>
    <dbReference type="NCBI Taxonomy" id="666"/>
    <lineage>
        <taxon>Bacteria</taxon>
        <taxon>Pseudomonadati</taxon>
        <taxon>Pseudomonadota</taxon>
        <taxon>Gammaproteobacteria</taxon>
        <taxon>Vibrionales</taxon>
        <taxon>Vibrionaceae</taxon>
        <taxon>Vibrio</taxon>
    </lineage>
</organism>